<dbReference type="InterPro" id="IPR036815">
    <property type="entry name" value="14-3-3_dom_sf"/>
</dbReference>
<evidence type="ECO:0000313" key="3">
    <source>
        <dbReference type="EMBL" id="KAK8844883.1"/>
    </source>
</evidence>
<dbReference type="Proteomes" id="UP001470230">
    <property type="component" value="Unassembled WGS sequence"/>
</dbReference>
<keyword evidence="4" id="KW-1185">Reference proteome</keyword>
<dbReference type="EMBL" id="JAPFFF010000031">
    <property type="protein sequence ID" value="KAK8844883.1"/>
    <property type="molecule type" value="Genomic_DNA"/>
</dbReference>
<proteinExistence type="inferred from homology"/>
<dbReference type="Pfam" id="PF00244">
    <property type="entry name" value="14-3-3"/>
    <property type="match status" value="1"/>
</dbReference>
<dbReference type="SUPFAM" id="SSF48445">
    <property type="entry name" value="14-3-3 protein"/>
    <property type="match status" value="1"/>
</dbReference>
<dbReference type="Gene3D" id="1.20.190.20">
    <property type="entry name" value="14-3-3 domain"/>
    <property type="match status" value="1"/>
</dbReference>
<reference evidence="3 4" key="1">
    <citation type="submission" date="2024-04" db="EMBL/GenBank/DDBJ databases">
        <title>Tritrichomonas musculus Genome.</title>
        <authorList>
            <person name="Alves-Ferreira E."/>
            <person name="Grigg M."/>
            <person name="Lorenzi H."/>
            <person name="Galac M."/>
        </authorList>
    </citation>
    <scope>NUCLEOTIDE SEQUENCE [LARGE SCALE GENOMIC DNA]</scope>
    <source>
        <strain evidence="3 4">EAF2021</strain>
    </source>
</reference>
<gene>
    <name evidence="3" type="ORF">M9Y10_021054</name>
</gene>
<dbReference type="InterPro" id="IPR000308">
    <property type="entry name" value="14-3-3"/>
</dbReference>
<organism evidence="3 4">
    <name type="scientific">Tritrichomonas musculus</name>
    <dbReference type="NCBI Taxonomy" id="1915356"/>
    <lineage>
        <taxon>Eukaryota</taxon>
        <taxon>Metamonada</taxon>
        <taxon>Parabasalia</taxon>
        <taxon>Tritrichomonadida</taxon>
        <taxon>Tritrichomonadidae</taxon>
        <taxon>Tritrichomonas</taxon>
    </lineage>
</organism>
<name>A0ABR2HCV8_9EUKA</name>
<evidence type="ECO:0000256" key="1">
    <source>
        <dbReference type="ARBA" id="ARBA00006141"/>
    </source>
</evidence>
<protein>
    <recommendedName>
        <fullName evidence="2">14-3-3 domain-containing protein</fullName>
    </recommendedName>
</protein>
<sequence>MTDGEIDALFFAARTAEKLKFKDHSVEFLKTIISKRPVLRENIIEFYVMIYTSIFEEYDNAIKKVQSIIDNTKVGAKLYQMRALQQVRSDLQNKIISIHNEFVDQIKNTLIENNDDPVCQYLLLKSIGDSYKLVGVHIKGDILKSKIQDALESYELAVQIAEKQIGPTDPKYLRAVLNWTAFQYVFMKIRDKPTNVLFKCYQQGMSLIDEVPNEKCPEYCAVLELMKRNMAAWTLNEEEDKNEKK</sequence>
<feature type="domain" description="14-3-3" evidence="2">
    <location>
        <begin position="13"/>
        <end position="234"/>
    </location>
</feature>
<dbReference type="PRINTS" id="PR00305">
    <property type="entry name" value="1433ZETA"/>
</dbReference>
<comment type="caution">
    <text evidence="3">The sequence shown here is derived from an EMBL/GenBank/DDBJ whole genome shotgun (WGS) entry which is preliminary data.</text>
</comment>
<comment type="similarity">
    <text evidence="1">Belongs to the 14-3-3 family.</text>
</comment>
<evidence type="ECO:0000259" key="2">
    <source>
        <dbReference type="Pfam" id="PF00244"/>
    </source>
</evidence>
<dbReference type="PANTHER" id="PTHR18860">
    <property type="entry name" value="14-3-3 PROTEIN"/>
    <property type="match status" value="1"/>
</dbReference>
<evidence type="ECO:0000313" key="4">
    <source>
        <dbReference type="Proteomes" id="UP001470230"/>
    </source>
</evidence>
<accession>A0ABR2HCV8</accession>
<dbReference type="InterPro" id="IPR023410">
    <property type="entry name" value="14-3-3_domain"/>
</dbReference>